<evidence type="ECO:0000313" key="5">
    <source>
        <dbReference type="Proteomes" id="UP000011087"/>
    </source>
</evidence>
<dbReference type="HOGENOM" id="CLU_704841_0_0_1"/>
<organism evidence="3">
    <name type="scientific">Guillardia theta (strain CCMP2712)</name>
    <name type="common">Cryptophyte</name>
    <dbReference type="NCBI Taxonomy" id="905079"/>
    <lineage>
        <taxon>Eukaryota</taxon>
        <taxon>Cryptophyceae</taxon>
        <taxon>Pyrenomonadales</taxon>
        <taxon>Geminigeraceae</taxon>
        <taxon>Guillardia</taxon>
    </lineage>
</organism>
<evidence type="ECO:0008006" key="6">
    <source>
        <dbReference type="Google" id="ProtNLM"/>
    </source>
</evidence>
<keyword evidence="1" id="KW-0175">Coiled coil</keyword>
<evidence type="ECO:0000256" key="1">
    <source>
        <dbReference type="SAM" id="Coils"/>
    </source>
</evidence>
<feature type="region of interest" description="Disordered" evidence="2">
    <location>
        <begin position="115"/>
        <end position="151"/>
    </location>
</feature>
<evidence type="ECO:0000313" key="4">
    <source>
        <dbReference type="EnsemblProtists" id="EKX49425"/>
    </source>
</evidence>
<proteinExistence type="predicted"/>
<name>L1JMJ8_GUITC</name>
<feature type="compositionally biased region" description="Basic and acidic residues" evidence="2">
    <location>
        <begin position="115"/>
        <end position="125"/>
    </location>
</feature>
<dbReference type="RefSeq" id="XP_005836405.1">
    <property type="nucleotide sequence ID" value="XM_005836348.1"/>
</dbReference>
<protein>
    <recommendedName>
        <fullName evidence="6">Centrosomal protein of 162 kDa</fullName>
    </recommendedName>
</protein>
<dbReference type="KEGG" id="gtt:GUITHDRAFT_104954"/>
<dbReference type="Proteomes" id="UP000011087">
    <property type="component" value="Unassembled WGS sequence"/>
</dbReference>
<evidence type="ECO:0000256" key="2">
    <source>
        <dbReference type="SAM" id="MobiDB-lite"/>
    </source>
</evidence>
<dbReference type="EMBL" id="JH992982">
    <property type="protein sequence ID" value="EKX49425.1"/>
    <property type="molecule type" value="Genomic_DNA"/>
</dbReference>
<dbReference type="AlphaFoldDB" id="L1JMJ8"/>
<gene>
    <name evidence="3" type="ORF">GUITHDRAFT_104954</name>
</gene>
<feature type="compositionally biased region" description="Basic and acidic residues" evidence="2">
    <location>
        <begin position="351"/>
        <end position="364"/>
    </location>
</feature>
<reference evidence="4" key="3">
    <citation type="submission" date="2015-06" db="UniProtKB">
        <authorList>
            <consortium name="EnsemblProtists"/>
        </authorList>
    </citation>
    <scope>IDENTIFICATION</scope>
</reference>
<dbReference type="EnsemblProtists" id="EKX49425">
    <property type="protein sequence ID" value="EKX49425"/>
    <property type="gene ID" value="GUITHDRAFT_104954"/>
</dbReference>
<feature type="coiled-coil region" evidence="1">
    <location>
        <begin position="43"/>
        <end position="114"/>
    </location>
</feature>
<reference evidence="5" key="2">
    <citation type="submission" date="2012-11" db="EMBL/GenBank/DDBJ databases">
        <authorList>
            <person name="Kuo A."/>
            <person name="Curtis B.A."/>
            <person name="Tanifuji G."/>
            <person name="Burki F."/>
            <person name="Gruber A."/>
            <person name="Irimia M."/>
            <person name="Maruyama S."/>
            <person name="Arias M.C."/>
            <person name="Ball S.G."/>
            <person name="Gile G.H."/>
            <person name="Hirakawa Y."/>
            <person name="Hopkins J.F."/>
            <person name="Rensing S.A."/>
            <person name="Schmutz J."/>
            <person name="Symeonidi A."/>
            <person name="Elias M."/>
            <person name="Eveleigh R.J."/>
            <person name="Herman E.K."/>
            <person name="Klute M.J."/>
            <person name="Nakayama T."/>
            <person name="Obornik M."/>
            <person name="Reyes-Prieto A."/>
            <person name="Armbrust E.V."/>
            <person name="Aves S.J."/>
            <person name="Beiko R.G."/>
            <person name="Coutinho P."/>
            <person name="Dacks J.B."/>
            <person name="Durnford D.G."/>
            <person name="Fast N.M."/>
            <person name="Green B.R."/>
            <person name="Grisdale C."/>
            <person name="Hempe F."/>
            <person name="Henrissat B."/>
            <person name="Hoppner M.P."/>
            <person name="Ishida K.-I."/>
            <person name="Kim E."/>
            <person name="Koreny L."/>
            <person name="Kroth P.G."/>
            <person name="Liu Y."/>
            <person name="Malik S.-B."/>
            <person name="Maier U.G."/>
            <person name="McRose D."/>
            <person name="Mock T."/>
            <person name="Neilson J.A."/>
            <person name="Onodera N.T."/>
            <person name="Poole A.M."/>
            <person name="Pritham E.J."/>
            <person name="Richards T.A."/>
            <person name="Rocap G."/>
            <person name="Roy S.W."/>
            <person name="Sarai C."/>
            <person name="Schaack S."/>
            <person name="Shirato S."/>
            <person name="Slamovits C.H."/>
            <person name="Spencer D.F."/>
            <person name="Suzuki S."/>
            <person name="Worden A.Z."/>
            <person name="Zauner S."/>
            <person name="Barry K."/>
            <person name="Bell C."/>
            <person name="Bharti A.K."/>
            <person name="Crow J.A."/>
            <person name="Grimwood J."/>
            <person name="Kramer R."/>
            <person name="Lindquist E."/>
            <person name="Lucas S."/>
            <person name="Salamov A."/>
            <person name="McFadden G.I."/>
            <person name="Lane C.E."/>
            <person name="Keeling P.J."/>
            <person name="Gray M.W."/>
            <person name="Grigoriev I.V."/>
            <person name="Archibald J.M."/>
        </authorList>
    </citation>
    <scope>NUCLEOTIDE SEQUENCE</scope>
    <source>
        <strain evidence="5">CCMP2712</strain>
    </source>
</reference>
<reference evidence="3 5" key="1">
    <citation type="journal article" date="2012" name="Nature">
        <title>Algal genomes reveal evolutionary mosaicism and the fate of nucleomorphs.</title>
        <authorList>
            <consortium name="DOE Joint Genome Institute"/>
            <person name="Curtis B.A."/>
            <person name="Tanifuji G."/>
            <person name="Burki F."/>
            <person name="Gruber A."/>
            <person name="Irimia M."/>
            <person name="Maruyama S."/>
            <person name="Arias M.C."/>
            <person name="Ball S.G."/>
            <person name="Gile G.H."/>
            <person name="Hirakawa Y."/>
            <person name="Hopkins J.F."/>
            <person name="Kuo A."/>
            <person name="Rensing S.A."/>
            <person name="Schmutz J."/>
            <person name="Symeonidi A."/>
            <person name="Elias M."/>
            <person name="Eveleigh R.J."/>
            <person name="Herman E.K."/>
            <person name="Klute M.J."/>
            <person name="Nakayama T."/>
            <person name="Obornik M."/>
            <person name="Reyes-Prieto A."/>
            <person name="Armbrust E.V."/>
            <person name="Aves S.J."/>
            <person name="Beiko R.G."/>
            <person name="Coutinho P."/>
            <person name="Dacks J.B."/>
            <person name="Durnford D.G."/>
            <person name="Fast N.M."/>
            <person name="Green B.R."/>
            <person name="Grisdale C.J."/>
            <person name="Hempel F."/>
            <person name="Henrissat B."/>
            <person name="Hoppner M.P."/>
            <person name="Ishida K."/>
            <person name="Kim E."/>
            <person name="Koreny L."/>
            <person name="Kroth P.G."/>
            <person name="Liu Y."/>
            <person name="Malik S.B."/>
            <person name="Maier U.G."/>
            <person name="McRose D."/>
            <person name="Mock T."/>
            <person name="Neilson J.A."/>
            <person name="Onodera N.T."/>
            <person name="Poole A.M."/>
            <person name="Pritham E.J."/>
            <person name="Richards T.A."/>
            <person name="Rocap G."/>
            <person name="Roy S.W."/>
            <person name="Sarai C."/>
            <person name="Schaack S."/>
            <person name="Shirato S."/>
            <person name="Slamovits C.H."/>
            <person name="Spencer D.F."/>
            <person name="Suzuki S."/>
            <person name="Worden A.Z."/>
            <person name="Zauner S."/>
            <person name="Barry K."/>
            <person name="Bell C."/>
            <person name="Bharti A.K."/>
            <person name="Crow J.A."/>
            <person name="Grimwood J."/>
            <person name="Kramer R."/>
            <person name="Lindquist E."/>
            <person name="Lucas S."/>
            <person name="Salamov A."/>
            <person name="McFadden G.I."/>
            <person name="Lane C.E."/>
            <person name="Keeling P.J."/>
            <person name="Gray M.W."/>
            <person name="Grigoriev I.V."/>
            <person name="Archibald J.M."/>
        </authorList>
    </citation>
    <scope>NUCLEOTIDE SEQUENCE</scope>
    <source>
        <strain evidence="3 5">CCMP2712</strain>
    </source>
</reference>
<feature type="region of interest" description="Disordered" evidence="2">
    <location>
        <begin position="351"/>
        <end position="379"/>
    </location>
</feature>
<feature type="compositionally biased region" description="Low complexity" evidence="2">
    <location>
        <begin position="128"/>
        <end position="140"/>
    </location>
</feature>
<dbReference type="PaxDb" id="55529-EKX49425"/>
<sequence>MRKEEDEQALQRSWDVVAGSVAYVEDIMQQVEMSLLRMQKMHEEELNALLNRFEGKIASLEDVADTRLVVEVEAELRREREMHRKELEQVYLEVSNLKEERSRLLRRIEGMESEKLRSELGHGRSQDSLSSASRFHTSSSHLPPGREPSERIQTLEKSISEMMRSLEEKDQEIRLLSRGDSHERQRAKMSEVKELRGKGKRAGEEEKILLDFEQMKKSNADLNMLVQGYKEKVKKMEKMLEDERSKSQVDSSSNFGLRSVLELEVENTALKQLLRENEEHRSKGDEEEVKKLREANLSLQETLANLQEEFMSLRTQHDALLAAPVGSASAQGQARPQDLIGIARWSSGGAEERLKDVRESDKLPRSPAIGGALSSSSSTITSSKRNLVGLIV</sequence>
<keyword evidence="5" id="KW-1185">Reference proteome</keyword>
<evidence type="ECO:0000313" key="3">
    <source>
        <dbReference type="EMBL" id="EKX49425.1"/>
    </source>
</evidence>
<dbReference type="GeneID" id="17306104"/>
<accession>L1JMJ8</accession>
<feature type="coiled-coil region" evidence="1">
    <location>
        <begin position="219"/>
        <end position="323"/>
    </location>
</feature>
<feature type="region of interest" description="Disordered" evidence="2">
    <location>
        <begin position="178"/>
        <end position="199"/>
    </location>
</feature>